<comment type="pathway">
    <text evidence="1">Lipid metabolism.</text>
</comment>
<keyword evidence="4" id="KW-0812">Transmembrane</keyword>
<dbReference type="EC" id="2.3.1.51" evidence="6"/>
<evidence type="ECO:0000313" key="7">
    <source>
        <dbReference type="Proteomes" id="UP000582837"/>
    </source>
</evidence>
<name>A0A841GZE0_9BACT</name>
<evidence type="ECO:0000256" key="3">
    <source>
        <dbReference type="ARBA" id="ARBA00023315"/>
    </source>
</evidence>
<reference evidence="6 7" key="1">
    <citation type="submission" date="2020-08" db="EMBL/GenBank/DDBJ databases">
        <title>Genomic Encyclopedia of Type Strains, Phase IV (KMG-IV): sequencing the most valuable type-strain genomes for metagenomic binning, comparative biology and taxonomic classification.</title>
        <authorList>
            <person name="Goeker M."/>
        </authorList>
    </citation>
    <scope>NUCLEOTIDE SEQUENCE [LARGE SCALE GENOMIC DNA]</scope>
    <source>
        <strain evidence="6 7">DSM 29007</strain>
    </source>
</reference>
<dbReference type="GO" id="GO:0003841">
    <property type="term" value="F:1-acylglycerol-3-phosphate O-acyltransferase activity"/>
    <property type="evidence" value="ECO:0007669"/>
    <property type="project" value="UniProtKB-EC"/>
</dbReference>
<dbReference type="SMART" id="SM00563">
    <property type="entry name" value="PlsC"/>
    <property type="match status" value="1"/>
</dbReference>
<dbReference type="GO" id="GO:0006654">
    <property type="term" value="P:phosphatidic acid biosynthetic process"/>
    <property type="evidence" value="ECO:0007669"/>
    <property type="project" value="TreeGrafter"/>
</dbReference>
<protein>
    <submittedName>
        <fullName evidence="6">1-acyl-sn-glycerol-3-phosphate acyltransferase</fullName>
        <ecNumber evidence="6">2.3.1.51</ecNumber>
    </submittedName>
</protein>
<keyword evidence="2 6" id="KW-0808">Transferase</keyword>
<evidence type="ECO:0000259" key="5">
    <source>
        <dbReference type="SMART" id="SM00563"/>
    </source>
</evidence>
<dbReference type="Pfam" id="PF01553">
    <property type="entry name" value="Acyltransferase"/>
    <property type="match status" value="1"/>
</dbReference>
<evidence type="ECO:0000256" key="1">
    <source>
        <dbReference type="ARBA" id="ARBA00005189"/>
    </source>
</evidence>
<dbReference type="PANTHER" id="PTHR10434">
    <property type="entry name" value="1-ACYL-SN-GLYCEROL-3-PHOSPHATE ACYLTRANSFERASE"/>
    <property type="match status" value="1"/>
</dbReference>
<dbReference type="PANTHER" id="PTHR10434:SF11">
    <property type="entry name" value="1-ACYL-SN-GLYCEROL-3-PHOSPHATE ACYLTRANSFERASE"/>
    <property type="match status" value="1"/>
</dbReference>
<dbReference type="AlphaFoldDB" id="A0A841GZE0"/>
<feature type="transmembrane region" description="Helical" evidence="4">
    <location>
        <begin position="6"/>
        <end position="31"/>
    </location>
</feature>
<keyword evidence="7" id="KW-1185">Reference proteome</keyword>
<dbReference type="InterPro" id="IPR002123">
    <property type="entry name" value="Plipid/glycerol_acylTrfase"/>
</dbReference>
<comment type="caution">
    <text evidence="6">The sequence shown here is derived from an EMBL/GenBank/DDBJ whole genome shotgun (WGS) entry which is preliminary data.</text>
</comment>
<dbReference type="Proteomes" id="UP000582837">
    <property type="component" value="Unassembled WGS sequence"/>
</dbReference>
<evidence type="ECO:0000256" key="4">
    <source>
        <dbReference type="SAM" id="Phobius"/>
    </source>
</evidence>
<dbReference type="RefSeq" id="WP_170033839.1">
    <property type="nucleotide sequence ID" value="NZ_JABDTL010000001.1"/>
</dbReference>
<feature type="domain" description="Phospholipid/glycerol acyltransferase" evidence="5">
    <location>
        <begin position="76"/>
        <end position="189"/>
    </location>
</feature>
<keyword evidence="3 6" id="KW-0012">Acyltransferase</keyword>
<gene>
    <name evidence="6" type="ORF">HNQ61_002799</name>
</gene>
<evidence type="ECO:0000313" key="6">
    <source>
        <dbReference type="EMBL" id="MBB6071175.1"/>
    </source>
</evidence>
<keyword evidence="4" id="KW-1133">Transmembrane helix</keyword>
<accession>A0A841GZE0</accession>
<dbReference type="EMBL" id="JACHIA010000007">
    <property type="protein sequence ID" value="MBB6071175.1"/>
    <property type="molecule type" value="Genomic_DNA"/>
</dbReference>
<dbReference type="SUPFAM" id="SSF69593">
    <property type="entry name" value="Glycerol-3-phosphate (1)-acyltransferase"/>
    <property type="match status" value="1"/>
</dbReference>
<dbReference type="CDD" id="cd07989">
    <property type="entry name" value="LPLAT_AGPAT-like"/>
    <property type="match status" value="1"/>
</dbReference>
<organism evidence="6 7">
    <name type="scientific">Longimicrobium terrae</name>
    <dbReference type="NCBI Taxonomy" id="1639882"/>
    <lineage>
        <taxon>Bacteria</taxon>
        <taxon>Pseudomonadati</taxon>
        <taxon>Gemmatimonadota</taxon>
        <taxon>Longimicrobiia</taxon>
        <taxon>Longimicrobiales</taxon>
        <taxon>Longimicrobiaceae</taxon>
        <taxon>Longimicrobium</taxon>
    </lineage>
</organism>
<sequence length="248" mass="27964">MNKQVISAWVWLNAAIVILLWVPWMAIVYVCTVPFDPGRYTVGRWFRRAAMWVTAVNPMWNFSTTGFRIRDPRRPYVAVANHESFADIFLISHLPWEMKWLSKEAIFKIPLMGWMMRMAGDIAVRRGDVGSRRAALDACRDRLGKRVSVMIMPEGTRSQDGEIQSFHDGAFRLAIETGCPILPIAVAGTRAALNKGSWVMGRAHAIARVLEPVETTDLTLDDVAALRDRVRGMIVEARAGLLRELQTA</sequence>
<proteinExistence type="predicted"/>
<evidence type="ECO:0000256" key="2">
    <source>
        <dbReference type="ARBA" id="ARBA00022679"/>
    </source>
</evidence>
<keyword evidence="4" id="KW-0472">Membrane</keyword>